<organism evidence="1 2">
    <name type="scientific">Pedobacter panaciterrae</name>
    <dbReference type="NCBI Taxonomy" id="363849"/>
    <lineage>
        <taxon>Bacteria</taxon>
        <taxon>Pseudomonadati</taxon>
        <taxon>Bacteroidota</taxon>
        <taxon>Sphingobacteriia</taxon>
        <taxon>Sphingobacteriales</taxon>
        <taxon>Sphingobacteriaceae</taxon>
        <taxon>Pedobacter</taxon>
    </lineage>
</organism>
<proteinExistence type="predicted"/>
<evidence type="ECO:0000313" key="1">
    <source>
        <dbReference type="EMBL" id="MEJ2905632.1"/>
    </source>
</evidence>
<name>A0ABU8NTQ4_9SPHI</name>
<gene>
    <name evidence="1" type="ORF">WAE58_24525</name>
</gene>
<reference evidence="1 2" key="1">
    <citation type="submission" date="2024-03" db="EMBL/GenBank/DDBJ databases">
        <title>Sequence of Lycoming College Course Isolates.</title>
        <authorList>
            <person name="Plotts O."/>
            <person name="Newman J."/>
        </authorList>
    </citation>
    <scope>NUCLEOTIDE SEQUENCE [LARGE SCALE GENOMIC DNA]</scope>
    <source>
        <strain evidence="1 2">CJB-3</strain>
    </source>
</reference>
<dbReference type="Proteomes" id="UP001378956">
    <property type="component" value="Unassembled WGS sequence"/>
</dbReference>
<dbReference type="PROSITE" id="PS51257">
    <property type="entry name" value="PROKAR_LIPOPROTEIN"/>
    <property type="match status" value="1"/>
</dbReference>
<dbReference type="EMBL" id="JBBEUB010000014">
    <property type="protein sequence ID" value="MEJ2905632.1"/>
    <property type="molecule type" value="Genomic_DNA"/>
</dbReference>
<comment type="caution">
    <text evidence="1">The sequence shown here is derived from an EMBL/GenBank/DDBJ whole genome shotgun (WGS) entry which is preliminary data.</text>
</comment>
<keyword evidence="2" id="KW-1185">Reference proteome</keyword>
<dbReference type="RefSeq" id="WP_337718002.1">
    <property type="nucleotide sequence ID" value="NZ_JBBEUB010000014.1"/>
</dbReference>
<accession>A0ABU8NTQ4</accession>
<protein>
    <recommendedName>
        <fullName evidence="3">Fimbrillin-A associated anchor protein Mfa1/Mfa2</fullName>
    </recommendedName>
</protein>
<evidence type="ECO:0000313" key="2">
    <source>
        <dbReference type="Proteomes" id="UP001378956"/>
    </source>
</evidence>
<evidence type="ECO:0008006" key="3">
    <source>
        <dbReference type="Google" id="ProtNLM"/>
    </source>
</evidence>
<sequence length="307" mass="34733">MKKLLLIPVLVLFFISCRKKDAGKESPEGKLYSVEFSTSSFNVDYSPVKTAISSNKKVSSVEPSDSNSGVNHIYYLVYKGDIYVKMIHQVRTDPKFGKIKDELAKGRYNVAFFASGEPLNITARENKLNFGKPGTVVYYERFLLDLEGDVRKNVELRRITALLRINIEDNVPISVKKIHYVVKYELSGENISTEMRISSGELDTFDTFFFTQTMVESNYGKPISLDIFLPYRINDSHPQEGSNVTVDIFAYDSTEQVIASDKIRFVMIGLDKKATLSGKLFDTNGGREGIQIRLPDTTLEELPVINF</sequence>